<evidence type="ECO:0000259" key="6">
    <source>
        <dbReference type="PROSITE" id="PS50053"/>
    </source>
</evidence>
<evidence type="ECO:0000256" key="5">
    <source>
        <dbReference type="SAM" id="MobiDB-lite"/>
    </source>
</evidence>
<keyword evidence="8" id="KW-1185">Reference proteome</keyword>
<comment type="caution">
    <text evidence="7">The sequence shown here is derived from an EMBL/GenBank/DDBJ whole genome shotgun (WGS) entry which is preliminary data.</text>
</comment>
<dbReference type="PROSITE" id="PS50053">
    <property type="entry name" value="UBIQUITIN_2"/>
    <property type="match status" value="1"/>
</dbReference>
<feature type="region of interest" description="Disordered" evidence="5">
    <location>
        <begin position="253"/>
        <end position="272"/>
    </location>
</feature>
<name>A0A261XZE1_9FUNG</name>
<evidence type="ECO:0000313" key="7">
    <source>
        <dbReference type="EMBL" id="OZJ03739.1"/>
    </source>
</evidence>
<feature type="compositionally biased region" description="Polar residues" evidence="5">
    <location>
        <begin position="384"/>
        <end position="394"/>
    </location>
</feature>
<proteinExistence type="predicted"/>
<feature type="compositionally biased region" description="Polar residues" evidence="5">
    <location>
        <begin position="89"/>
        <end position="101"/>
    </location>
</feature>
<dbReference type="InterPro" id="IPR029071">
    <property type="entry name" value="Ubiquitin-like_domsf"/>
</dbReference>
<keyword evidence="3" id="KW-1133">Transmembrane helix</keyword>
<feature type="compositionally biased region" description="Low complexity" evidence="5">
    <location>
        <begin position="102"/>
        <end position="115"/>
    </location>
</feature>
<dbReference type="InterPro" id="IPR000626">
    <property type="entry name" value="Ubiquitin-like_dom"/>
</dbReference>
<keyword evidence="2" id="KW-0812">Transmembrane</keyword>
<dbReference type="EMBL" id="MVBO01000070">
    <property type="protein sequence ID" value="OZJ03739.1"/>
    <property type="molecule type" value="Genomic_DNA"/>
</dbReference>
<accession>A0A261XZE1</accession>
<feature type="compositionally biased region" description="Polar residues" evidence="5">
    <location>
        <begin position="445"/>
        <end position="472"/>
    </location>
</feature>
<dbReference type="SUPFAM" id="SSF54236">
    <property type="entry name" value="Ubiquitin-like"/>
    <property type="match status" value="1"/>
</dbReference>
<evidence type="ECO:0000256" key="1">
    <source>
        <dbReference type="ARBA" id="ARBA00004370"/>
    </source>
</evidence>
<sequence length="517" mass="56447">MALKLRIRSPTYAETLEIEIEQDKTVRDLKQRLNVSHPLKPAIKDQRLIFAGKLLNDDEYIQDILHKTDPLEVQTFHLVVKLTTNSQAQNVSTAATPTSSRNATASQASTPSNSSTPPPFLSNVPNVLPTNMSEAPASSLQRYLSAMWQQQLWMLHYSYLTQQLNSRTPSYPSIYPGWRYATYKWVYDGMLYLVPTDAASATASSTSSADAVRNLSTQTPDERNSLLAATEYTQNAYNLYYQQWMQTYHQQLAQHHASAHNPPNNAGTNNAPHERTYAQIFGLAPQNNHEQRPNGRVVEPPADANALAGRRSATIWLAVKLLFLLFIFSQNAGLGKVIIMHVAALLWFLWQTGRVRVNVVRLNNNAARQPQEAANAPRTPSTPPTSQLNANAATQENADVVDQNISSTSAPADSKASVPEPRESNSIEDASNAHTHEEATPPIGATSTTQSNRPSSENAGSAQSNGPGSTQPIVPLLRRMEHGFLTFVASLLPTHGTDPALAAAAAQAGDEGDLAGF</sequence>
<reference evidence="7 8" key="1">
    <citation type="journal article" date="2017" name="Mycologia">
        <title>Bifiguratus adelaidae, gen. et sp. nov., a new member of Mucoromycotina in endophytic and soil-dwelling habitats.</title>
        <authorList>
            <person name="Torres-Cruz T.J."/>
            <person name="Billingsley Tobias T.L."/>
            <person name="Almatruk M."/>
            <person name="Hesse C."/>
            <person name="Kuske C.R."/>
            <person name="Desiro A."/>
            <person name="Benucci G.M."/>
            <person name="Bonito G."/>
            <person name="Stajich J.E."/>
            <person name="Dunlap C."/>
            <person name="Arnold A.E."/>
            <person name="Porras-Alfaro A."/>
        </authorList>
    </citation>
    <scope>NUCLEOTIDE SEQUENCE [LARGE SCALE GENOMIC DNA]</scope>
    <source>
        <strain evidence="7 8">AZ0501</strain>
    </source>
</reference>
<protein>
    <recommendedName>
        <fullName evidence="6">Ubiquitin-like domain-containing protein</fullName>
    </recommendedName>
</protein>
<dbReference type="AlphaFoldDB" id="A0A261XZE1"/>
<dbReference type="OrthoDB" id="21589at2759"/>
<feature type="domain" description="Ubiquitin-like" evidence="6">
    <location>
        <begin position="3"/>
        <end position="63"/>
    </location>
</feature>
<dbReference type="InterPro" id="IPR039751">
    <property type="entry name" value="HERPUD1/2"/>
</dbReference>
<feature type="region of interest" description="Disordered" evidence="5">
    <location>
        <begin position="367"/>
        <end position="394"/>
    </location>
</feature>
<feature type="region of interest" description="Disordered" evidence="5">
    <location>
        <begin position="406"/>
        <end position="473"/>
    </location>
</feature>
<organism evidence="7 8">
    <name type="scientific">Bifiguratus adelaidae</name>
    <dbReference type="NCBI Taxonomy" id="1938954"/>
    <lineage>
        <taxon>Eukaryota</taxon>
        <taxon>Fungi</taxon>
        <taxon>Fungi incertae sedis</taxon>
        <taxon>Mucoromycota</taxon>
        <taxon>Mucoromycotina</taxon>
        <taxon>Endogonomycetes</taxon>
        <taxon>Endogonales</taxon>
        <taxon>Endogonales incertae sedis</taxon>
        <taxon>Bifiguratus</taxon>
    </lineage>
</organism>
<gene>
    <name evidence="7" type="ORF">BZG36_03083</name>
</gene>
<dbReference type="Proteomes" id="UP000242875">
    <property type="component" value="Unassembled WGS sequence"/>
</dbReference>
<dbReference type="Pfam" id="PF00240">
    <property type="entry name" value="ubiquitin"/>
    <property type="match status" value="1"/>
</dbReference>
<evidence type="ECO:0000313" key="8">
    <source>
        <dbReference type="Proteomes" id="UP000242875"/>
    </source>
</evidence>
<feature type="region of interest" description="Disordered" evidence="5">
    <location>
        <begin position="89"/>
        <end position="127"/>
    </location>
</feature>
<dbReference type="PANTHER" id="PTHR12943">
    <property type="entry name" value="HOMOCYSTEINE-RESPONSIVE ENDOPLASMIC RETICULUM-RESIDENT UNIQUITIN-LIKE DOMAIN HERPUD PROTEIN FAMILY MEMBER"/>
    <property type="match status" value="1"/>
</dbReference>
<dbReference type="GO" id="GO:0016020">
    <property type="term" value="C:membrane"/>
    <property type="evidence" value="ECO:0007669"/>
    <property type="project" value="UniProtKB-SubCell"/>
</dbReference>
<keyword evidence="4" id="KW-0472">Membrane</keyword>
<dbReference type="Gene3D" id="3.10.20.90">
    <property type="entry name" value="Phosphatidylinositol 3-kinase Catalytic Subunit, Chain A, domain 1"/>
    <property type="match status" value="1"/>
</dbReference>
<evidence type="ECO:0000256" key="4">
    <source>
        <dbReference type="ARBA" id="ARBA00023136"/>
    </source>
</evidence>
<feature type="compositionally biased region" description="Low complexity" evidence="5">
    <location>
        <begin position="253"/>
        <end position="271"/>
    </location>
</feature>
<dbReference type="GO" id="GO:0030968">
    <property type="term" value="P:endoplasmic reticulum unfolded protein response"/>
    <property type="evidence" value="ECO:0007669"/>
    <property type="project" value="TreeGrafter"/>
</dbReference>
<evidence type="ECO:0000256" key="2">
    <source>
        <dbReference type="ARBA" id="ARBA00022692"/>
    </source>
</evidence>
<comment type="subcellular location">
    <subcellularLocation>
        <location evidence="1">Membrane</location>
    </subcellularLocation>
</comment>
<evidence type="ECO:0000256" key="3">
    <source>
        <dbReference type="ARBA" id="ARBA00022989"/>
    </source>
</evidence>
<dbReference type="SMART" id="SM00213">
    <property type="entry name" value="UBQ"/>
    <property type="match status" value="1"/>
</dbReference>
<dbReference type="PANTHER" id="PTHR12943:SF27">
    <property type="entry name" value="HOMOCYSTEINE-INDUCED ENDOPLASMIC RETICULUM PROTEIN, ISOFORM A"/>
    <property type="match status" value="1"/>
</dbReference>